<name>A0A4R8PYP1_9PEZI</name>
<evidence type="ECO:0000313" key="3">
    <source>
        <dbReference type="EMBL" id="TDZ29510.1"/>
    </source>
</evidence>
<reference evidence="3 4" key="1">
    <citation type="submission" date="2018-11" db="EMBL/GenBank/DDBJ databases">
        <title>Genome sequence and assembly of Colletotrichum spinosum.</title>
        <authorList>
            <person name="Gan P."/>
            <person name="Shirasu K."/>
        </authorList>
    </citation>
    <scope>NUCLEOTIDE SEQUENCE [LARGE SCALE GENOMIC DNA]</scope>
    <source>
        <strain evidence="3 4">CBS 515.97</strain>
    </source>
</reference>
<proteinExistence type="predicted"/>
<evidence type="ECO:0000313" key="4">
    <source>
        <dbReference type="Proteomes" id="UP000295083"/>
    </source>
</evidence>
<protein>
    <recommendedName>
        <fullName evidence="2">Nephrocystin 3-like N-terminal domain-containing protein</fullName>
    </recommendedName>
</protein>
<keyword evidence="4" id="KW-1185">Reference proteome</keyword>
<evidence type="ECO:0000259" key="2">
    <source>
        <dbReference type="Pfam" id="PF24883"/>
    </source>
</evidence>
<keyword evidence="1" id="KW-0677">Repeat</keyword>
<dbReference type="InterPro" id="IPR056884">
    <property type="entry name" value="NPHP3-like_N"/>
</dbReference>
<evidence type="ECO:0000256" key="1">
    <source>
        <dbReference type="ARBA" id="ARBA00022737"/>
    </source>
</evidence>
<comment type="caution">
    <text evidence="3">The sequence shown here is derived from an EMBL/GenBank/DDBJ whole genome shotgun (WGS) entry which is preliminary data.</text>
</comment>
<organism evidence="3 4">
    <name type="scientific">Colletotrichum spinosum</name>
    <dbReference type="NCBI Taxonomy" id="1347390"/>
    <lineage>
        <taxon>Eukaryota</taxon>
        <taxon>Fungi</taxon>
        <taxon>Dikarya</taxon>
        <taxon>Ascomycota</taxon>
        <taxon>Pezizomycotina</taxon>
        <taxon>Sordariomycetes</taxon>
        <taxon>Hypocreomycetidae</taxon>
        <taxon>Glomerellales</taxon>
        <taxon>Glomerellaceae</taxon>
        <taxon>Colletotrichum</taxon>
        <taxon>Colletotrichum orbiculare species complex</taxon>
    </lineage>
</organism>
<dbReference type="Proteomes" id="UP000295083">
    <property type="component" value="Unassembled WGS sequence"/>
</dbReference>
<accession>A0A4R8PYP1</accession>
<dbReference type="PANTHER" id="PTHR10039">
    <property type="entry name" value="AMELOGENIN"/>
    <property type="match status" value="1"/>
</dbReference>
<feature type="domain" description="Nephrocystin 3-like N-terminal" evidence="2">
    <location>
        <begin position="5"/>
        <end position="51"/>
    </location>
</feature>
<gene>
    <name evidence="3" type="ORF">C8035_v005616</name>
</gene>
<dbReference type="Pfam" id="PF24883">
    <property type="entry name" value="NPHP3_N"/>
    <property type="match status" value="1"/>
</dbReference>
<dbReference type="AlphaFoldDB" id="A0A4R8PYP1"/>
<dbReference type="EMBL" id="QAPG01000243">
    <property type="protein sequence ID" value="TDZ29510.1"/>
    <property type="molecule type" value="Genomic_DNA"/>
</dbReference>
<dbReference type="PANTHER" id="PTHR10039:SF16">
    <property type="entry name" value="GPI INOSITOL-DEACYLASE"/>
    <property type="match status" value="1"/>
</dbReference>
<sequence>MIEHALEHFDTVYVTIDALDESQSRENILKVVRDLMTDFRFSKIHLLATSREYLDIQKVMEPISMKVSMKNPFLDDDIRTYTVACINREKRMMSWIQQLRDETIEALVEGAKGMFRWVVCQVEMLKRVRGNADAIREELRRLPKTLDETYTRIFDQIPGEDAMLVDVALGWMYFCRYLNDRDYLPCDFTPRIGVLANAAQWELARTSVQGRNSACDPRLLREACGCLISVTGDDEAVSFAHYTVLEFLENRSVPDSPKSWRLDSLVPRFEESTLRAILQVTDEDAKKGFAEDFEKDKPFRSFAAFCIAAKWLPL</sequence>